<reference evidence="1 2" key="1">
    <citation type="journal article" date="2011" name="Stand. Genomic Sci.">
        <title>Non-contiguous finished genome sequence and contextual data of the filamentous soil bacterium Ktedonobacter racemifer type strain (SOSP1-21).</title>
        <authorList>
            <person name="Chang Y.J."/>
            <person name="Land M."/>
            <person name="Hauser L."/>
            <person name="Chertkov O."/>
            <person name="Del Rio T.G."/>
            <person name="Nolan M."/>
            <person name="Copeland A."/>
            <person name="Tice H."/>
            <person name="Cheng J.F."/>
            <person name="Lucas S."/>
            <person name="Han C."/>
            <person name="Goodwin L."/>
            <person name="Pitluck S."/>
            <person name="Ivanova N."/>
            <person name="Ovchinikova G."/>
            <person name="Pati A."/>
            <person name="Chen A."/>
            <person name="Palaniappan K."/>
            <person name="Mavromatis K."/>
            <person name="Liolios K."/>
            <person name="Brettin T."/>
            <person name="Fiebig A."/>
            <person name="Rohde M."/>
            <person name="Abt B."/>
            <person name="Goker M."/>
            <person name="Detter J.C."/>
            <person name="Woyke T."/>
            <person name="Bristow J."/>
            <person name="Eisen J.A."/>
            <person name="Markowitz V."/>
            <person name="Hugenholtz P."/>
            <person name="Kyrpides N.C."/>
            <person name="Klenk H.P."/>
            <person name="Lapidus A."/>
        </authorList>
    </citation>
    <scope>NUCLEOTIDE SEQUENCE [LARGE SCALE GENOMIC DNA]</scope>
    <source>
        <strain evidence="2">DSM 44963</strain>
    </source>
</reference>
<name>D6U7I2_KTERA</name>
<accession>D6U7I2</accession>
<dbReference type="EMBL" id="ADVG01000005">
    <property type="protein sequence ID" value="EFH79843.1"/>
    <property type="molecule type" value="Genomic_DNA"/>
</dbReference>
<dbReference type="STRING" id="485913.Krac_0357"/>
<organism evidence="1 2">
    <name type="scientific">Ktedonobacter racemifer DSM 44963</name>
    <dbReference type="NCBI Taxonomy" id="485913"/>
    <lineage>
        <taxon>Bacteria</taxon>
        <taxon>Bacillati</taxon>
        <taxon>Chloroflexota</taxon>
        <taxon>Ktedonobacteria</taxon>
        <taxon>Ktedonobacterales</taxon>
        <taxon>Ktedonobacteraceae</taxon>
        <taxon>Ktedonobacter</taxon>
    </lineage>
</organism>
<proteinExistence type="predicted"/>
<evidence type="ECO:0000313" key="2">
    <source>
        <dbReference type="Proteomes" id="UP000004508"/>
    </source>
</evidence>
<dbReference type="AlphaFoldDB" id="D6U7I2"/>
<protein>
    <submittedName>
        <fullName evidence="1">Uncharacterized protein</fullName>
    </submittedName>
</protein>
<dbReference type="InParanoid" id="D6U7I2"/>
<evidence type="ECO:0000313" key="1">
    <source>
        <dbReference type="EMBL" id="EFH79843.1"/>
    </source>
</evidence>
<comment type="caution">
    <text evidence="1">The sequence shown here is derived from an EMBL/GenBank/DDBJ whole genome shotgun (WGS) entry which is preliminary data.</text>
</comment>
<dbReference type="Proteomes" id="UP000004508">
    <property type="component" value="Unassembled WGS sequence"/>
</dbReference>
<sequence>MSFPTQCDVSPALFILLERQVRQLTPIQEEAALFSCKTEQYMYHSGWDALLWFLCSN</sequence>
<gene>
    <name evidence="1" type="ORF">Krac_0357</name>
</gene>
<keyword evidence="2" id="KW-1185">Reference proteome</keyword>